<keyword evidence="7 14" id="KW-0812">Transmembrane</keyword>
<evidence type="ECO:0000256" key="14">
    <source>
        <dbReference type="SAM" id="Phobius"/>
    </source>
</evidence>
<keyword evidence="9 14" id="KW-1133">Transmembrane helix</keyword>
<feature type="compositionally biased region" description="Low complexity" evidence="13">
    <location>
        <begin position="774"/>
        <end position="791"/>
    </location>
</feature>
<keyword evidence="11 14" id="KW-0472">Membrane</keyword>
<feature type="region of interest" description="Disordered" evidence="13">
    <location>
        <begin position="547"/>
        <end position="593"/>
    </location>
</feature>
<dbReference type="GO" id="GO:0017022">
    <property type="term" value="F:myosin binding"/>
    <property type="evidence" value="ECO:0007669"/>
    <property type="project" value="InterPro"/>
</dbReference>
<keyword evidence="12" id="KW-0539">Nucleus</keyword>
<evidence type="ECO:0000256" key="3">
    <source>
        <dbReference type="ARBA" id="ARBA00004651"/>
    </source>
</evidence>
<keyword evidence="8" id="KW-0965">Cell junction</keyword>
<dbReference type="GO" id="GO:0005912">
    <property type="term" value="C:adherens junction"/>
    <property type="evidence" value="ECO:0007669"/>
    <property type="project" value="UniProtKB-SubCell"/>
</dbReference>
<gene>
    <name evidence="16" type="ORF">SPHA_14067</name>
</gene>
<evidence type="ECO:0000256" key="7">
    <source>
        <dbReference type="ARBA" id="ARBA00022692"/>
    </source>
</evidence>
<evidence type="ECO:0000313" key="17">
    <source>
        <dbReference type="Proteomes" id="UP000597762"/>
    </source>
</evidence>
<dbReference type="Pfam" id="PF12632">
    <property type="entry name" value="Vezatin"/>
    <property type="match status" value="1"/>
</dbReference>
<evidence type="ECO:0000256" key="2">
    <source>
        <dbReference type="ARBA" id="ARBA00004536"/>
    </source>
</evidence>
<evidence type="ECO:0000256" key="6">
    <source>
        <dbReference type="ARBA" id="ARBA00022475"/>
    </source>
</evidence>
<evidence type="ECO:0000256" key="12">
    <source>
        <dbReference type="ARBA" id="ARBA00023242"/>
    </source>
</evidence>
<dbReference type="InterPro" id="IPR026858">
    <property type="entry name" value="Vezatin"/>
</dbReference>
<proteinExistence type="inferred from homology"/>
<dbReference type="InterPro" id="IPR026859">
    <property type="entry name" value="Myosin-bd"/>
</dbReference>
<name>A0A812B9K7_ACAPH</name>
<dbReference type="PANTHER" id="PTHR15989">
    <property type="entry name" value="VEZATIN"/>
    <property type="match status" value="1"/>
</dbReference>
<accession>A0A812B9K7</accession>
<dbReference type="OrthoDB" id="21151at2759"/>
<reference evidence="16" key="1">
    <citation type="submission" date="2021-01" db="EMBL/GenBank/DDBJ databases">
        <authorList>
            <person name="Li R."/>
            <person name="Bekaert M."/>
        </authorList>
    </citation>
    <scope>NUCLEOTIDE SEQUENCE</scope>
    <source>
        <strain evidence="16">Farmed</strain>
    </source>
</reference>
<dbReference type="Proteomes" id="UP000597762">
    <property type="component" value="Unassembled WGS sequence"/>
</dbReference>
<keyword evidence="6" id="KW-1003">Cell membrane</keyword>
<feature type="compositionally biased region" description="Acidic residues" evidence="13">
    <location>
        <begin position="874"/>
        <end position="889"/>
    </location>
</feature>
<feature type="transmembrane region" description="Helical" evidence="14">
    <location>
        <begin position="96"/>
        <end position="119"/>
    </location>
</feature>
<comment type="subcellular location">
    <subcellularLocation>
        <location evidence="2">Cell junction</location>
        <location evidence="2">Adherens junction</location>
    </subcellularLocation>
    <subcellularLocation>
        <location evidence="3">Cell membrane</location>
        <topology evidence="3">Multi-pass membrane protein</topology>
    </subcellularLocation>
    <subcellularLocation>
        <location evidence="1">Nucleus</location>
    </subcellularLocation>
</comment>
<dbReference type="GO" id="GO:0005886">
    <property type="term" value="C:plasma membrane"/>
    <property type="evidence" value="ECO:0007669"/>
    <property type="project" value="UniProtKB-SubCell"/>
</dbReference>
<feature type="transmembrane region" description="Helical" evidence="14">
    <location>
        <begin position="139"/>
        <end position="157"/>
    </location>
</feature>
<dbReference type="PANTHER" id="PTHR15989:SF5">
    <property type="entry name" value="VEZATIN"/>
    <property type="match status" value="1"/>
</dbReference>
<evidence type="ECO:0000259" key="15">
    <source>
        <dbReference type="Pfam" id="PF12632"/>
    </source>
</evidence>
<evidence type="ECO:0000256" key="4">
    <source>
        <dbReference type="ARBA" id="ARBA00007245"/>
    </source>
</evidence>
<dbReference type="GO" id="GO:0098609">
    <property type="term" value="P:cell-cell adhesion"/>
    <property type="evidence" value="ECO:0007669"/>
    <property type="project" value="InterPro"/>
</dbReference>
<evidence type="ECO:0000256" key="10">
    <source>
        <dbReference type="ARBA" id="ARBA00023054"/>
    </source>
</evidence>
<comment type="similarity">
    <text evidence="4">Belongs to the vezatin family.</text>
</comment>
<feature type="compositionally biased region" description="Polar residues" evidence="13">
    <location>
        <begin position="550"/>
        <end position="559"/>
    </location>
</feature>
<feature type="compositionally biased region" description="Low complexity" evidence="13">
    <location>
        <begin position="568"/>
        <end position="580"/>
    </location>
</feature>
<dbReference type="EMBL" id="CAHIKZ030000478">
    <property type="protein sequence ID" value="CAE1176241.1"/>
    <property type="molecule type" value="Genomic_DNA"/>
</dbReference>
<evidence type="ECO:0000256" key="8">
    <source>
        <dbReference type="ARBA" id="ARBA00022949"/>
    </source>
</evidence>
<feature type="domain" description="Myosin-binding" evidence="15">
    <location>
        <begin position="105"/>
        <end position="398"/>
    </location>
</feature>
<protein>
    <recommendedName>
        <fullName evidence="5">Vezatin</fullName>
    </recommendedName>
</protein>
<keyword evidence="17" id="KW-1185">Reference proteome</keyword>
<keyword evidence="10" id="KW-0175">Coiled coil</keyword>
<evidence type="ECO:0000256" key="11">
    <source>
        <dbReference type="ARBA" id="ARBA00023136"/>
    </source>
</evidence>
<comment type="caution">
    <text evidence="16">The sequence shown here is derived from an EMBL/GenBank/DDBJ whole genome shotgun (WGS) entry which is preliminary data.</text>
</comment>
<evidence type="ECO:0000256" key="9">
    <source>
        <dbReference type="ARBA" id="ARBA00022989"/>
    </source>
</evidence>
<dbReference type="AlphaFoldDB" id="A0A812B9K7"/>
<evidence type="ECO:0000256" key="5">
    <source>
        <dbReference type="ARBA" id="ARBA00018125"/>
    </source>
</evidence>
<feature type="compositionally biased region" description="Basic and acidic residues" evidence="13">
    <location>
        <begin position="683"/>
        <end position="696"/>
    </location>
</feature>
<sequence length="912" mass="103829">MKHDNSSHNGKKTVNDFSKDKDMIRNIRQFLEAIYHKLKIHLSLDLLFTKLHSHQNHLLLQKIIQSKALEDDDKIFLENYISETRESADLNKGKEAFLCCVYPLFAIILLYMWCLFSPLSAMVLMNPTFSLMQFMTKCYFLMLIGLVAVIIWHVLLFKHKAWQVIDFLQLAETSITLQKKSLRLIQEVELVRKGFTLVSSQISISKAENSLPVSHRLCPELRRLLFLASRSNMLSSRKSTSLLLEYYPLIDEVDKASTYLANIPLQDYGPSLQEVEDDDESKEKLSQLTDDFSVTALKAMLYLYSMQQSEFVRRLALCFCVNAQPEAQRGKVDSSLCQLIVNLNKRLLLESMKLGNSYEFHRSSFQERDAKSSPVNQKQAMSSVSELYMAIHSLDLHLRAALHRSFALSTELEKFSEDETQQNLEMIAEGENMDEKIQDNLSKKENLWYEQLESVKAELEACRGCWEVVSSLFMPLQVFEDYTDPDKDEFECDYVHLSPEEREKRQQDREESRRMMFELRNVIAVRATDMERREEIAVKRNQMQKDDTICASTHSSSDAEQSDDSLHTDSLQSDSLQSDLPNKDVDPMQQSGNLNEDLIDEDLLVSDDEFSTSKLKEFSNAEDTSVNKISWSKSLSLNPEGEQQETTPFFLHQSVDRVESDRLSDLHLRNLLFSPASDTTDTESMKTDSLQEKSKSDQTNSISESDKSLASLNNSSTDQENNSSHPLSKQNEFKLSNDSSQIPSDQSFSFSFILHPEKENSSRTNSRSPSLTPTHRANSNHINNNASISTSLPNTDSTSSTQSSGFFLHTTNNDDDSNSSPLPKRSLQGTNLMDLQERWAANSGSPGLSLTRNIAAMASARCKEQLNLNIQTFGDEEETFGDDSFDEDDAKGSADDEKELSEADVQNKVEKN</sequence>
<organism evidence="16 17">
    <name type="scientific">Acanthosepion pharaonis</name>
    <name type="common">Pharaoh cuttlefish</name>
    <name type="synonym">Sepia pharaonis</name>
    <dbReference type="NCBI Taxonomy" id="158019"/>
    <lineage>
        <taxon>Eukaryota</taxon>
        <taxon>Metazoa</taxon>
        <taxon>Spiralia</taxon>
        <taxon>Lophotrochozoa</taxon>
        <taxon>Mollusca</taxon>
        <taxon>Cephalopoda</taxon>
        <taxon>Coleoidea</taxon>
        <taxon>Decapodiformes</taxon>
        <taxon>Sepiida</taxon>
        <taxon>Sepiina</taxon>
        <taxon>Sepiidae</taxon>
        <taxon>Acanthosepion</taxon>
    </lineage>
</organism>
<feature type="compositionally biased region" description="Polar residues" evidence="13">
    <location>
        <begin position="697"/>
        <end position="742"/>
    </location>
</feature>
<evidence type="ECO:0000256" key="13">
    <source>
        <dbReference type="SAM" id="MobiDB-lite"/>
    </source>
</evidence>
<feature type="region of interest" description="Disordered" evidence="13">
    <location>
        <begin position="873"/>
        <end position="912"/>
    </location>
</feature>
<feature type="compositionally biased region" description="Polar residues" evidence="13">
    <location>
        <begin position="762"/>
        <end position="773"/>
    </location>
</feature>
<dbReference type="GO" id="GO:0005634">
    <property type="term" value="C:nucleus"/>
    <property type="evidence" value="ECO:0007669"/>
    <property type="project" value="UniProtKB-SubCell"/>
</dbReference>
<feature type="compositionally biased region" description="Polar residues" evidence="13">
    <location>
        <begin position="792"/>
        <end position="811"/>
    </location>
</feature>
<evidence type="ECO:0000313" key="16">
    <source>
        <dbReference type="EMBL" id="CAE1176241.1"/>
    </source>
</evidence>
<feature type="region of interest" description="Disordered" evidence="13">
    <location>
        <begin position="676"/>
        <end position="742"/>
    </location>
</feature>
<feature type="region of interest" description="Disordered" evidence="13">
    <location>
        <begin position="757"/>
        <end position="827"/>
    </location>
</feature>
<evidence type="ECO:0000256" key="1">
    <source>
        <dbReference type="ARBA" id="ARBA00004123"/>
    </source>
</evidence>